<feature type="domain" description="Methylamine utilisation protein MauE" evidence="6">
    <location>
        <begin position="1"/>
        <end position="90"/>
    </location>
</feature>
<evidence type="ECO:0000256" key="5">
    <source>
        <dbReference type="SAM" id="Phobius"/>
    </source>
</evidence>
<gene>
    <name evidence="7" type="ORF">MKP09_20000</name>
</gene>
<comment type="subcellular location">
    <subcellularLocation>
        <location evidence="1">Membrane</location>
        <topology evidence="1">Multi-pass membrane protein</topology>
    </subcellularLocation>
</comment>
<name>A0ABS9SPF3_9BACT</name>
<protein>
    <submittedName>
        <fullName evidence="7">DoxX family membrane protein</fullName>
    </submittedName>
</protein>
<feature type="transmembrane region" description="Helical" evidence="5">
    <location>
        <begin position="97"/>
        <end position="114"/>
    </location>
</feature>
<reference evidence="7 8" key="1">
    <citation type="submission" date="2022-02" db="EMBL/GenBank/DDBJ databases">
        <authorList>
            <person name="Min J."/>
        </authorList>
    </citation>
    <scope>NUCLEOTIDE SEQUENCE [LARGE SCALE GENOMIC DNA]</scope>
    <source>
        <strain evidence="7 8">GR10-1</strain>
    </source>
</reference>
<evidence type="ECO:0000256" key="4">
    <source>
        <dbReference type="ARBA" id="ARBA00023136"/>
    </source>
</evidence>
<evidence type="ECO:0000259" key="6">
    <source>
        <dbReference type="Pfam" id="PF07291"/>
    </source>
</evidence>
<dbReference type="EMBL" id="JAKWBL010000004">
    <property type="protein sequence ID" value="MCH5600034.1"/>
    <property type="molecule type" value="Genomic_DNA"/>
</dbReference>
<feature type="transmembrane region" description="Helical" evidence="5">
    <location>
        <begin position="46"/>
        <end position="66"/>
    </location>
</feature>
<evidence type="ECO:0000256" key="1">
    <source>
        <dbReference type="ARBA" id="ARBA00004141"/>
    </source>
</evidence>
<proteinExistence type="predicted"/>
<evidence type="ECO:0000256" key="3">
    <source>
        <dbReference type="ARBA" id="ARBA00022989"/>
    </source>
</evidence>
<evidence type="ECO:0000256" key="2">
    <source>
        <dbReference type="ARBA" id="ARBA00022692"/>
    </source>
</evidence>
<comment type="caution">
    <text evidence="7">The sequence shown here is derived from an EMBL/GenBank/DDBJ whole genome shotgun (WGS) entry which is preliminary data.</text>
</comment>
<keyword evidence="2 5" id="KW-0812">Transmembrane</keyword>
<accession>A0ABS9SPF3</accession>
<sequence length="123" mass="13658">MKIVKTILCVVFGLMFINAGLDKFLNYMPKPPLEGDQLKLAEAMMLIKWLMPLVGFIEILGGLLFLFPKTRALGAIVILPVMVGIIIHNAIYMPSGLAIAGVMLLINIWIIIDSKEKYKPMVS</sequence>
<organism evidence="7 8">
    <name type="scientific">Niabella ginsengisoli</name>
    <dbReference type="NCBI Taxonomy" id="522298"/>
    <lineage>
        <taxon>Bacteria</taxon>
        <taxon>Pseudomonadati</taxon>
        <taxon>Bacteroidota</taxon>
        <taxon>Chitinophagia</taxon>
        <taxon>Chitinophagales</taxon>
        <taxon>Chitinophagaceae</taxon>
        <taxon>Niabella</taxon>
    </lineage>
</organism>
<keyword evidence="8" id="KW-1185">Reference proteome</keyword>
<dbReference type="Pfam" id="PF07291">
    <property type="entry name" value="MauE"/>
    <property type="match status" value="1"/>
</dbReference>
<dbReference type="RefSeq" id="WP_240832050.1">
    <property type="nucleotide sequence ID" value="NZ_JAKWBL010000004.1"/>
</dbReference>
<dbReference type="InterPro" id="IPR009908">
    <property type="entry name" value="Methylamine_util_MauE"/>
</dbReference>
<feature type="transmembrane region" description="Helical" evidence="5">
    <location>
        <begin position="73"/>
        <end position="91"/>
    </location>
</feature>
<keyword evidence="3 5" id="KW-1133">Transmembrane helix</keyword>
<evidence type="ECO:0000313" key="8">
    <source>
        <dbReference type="Proteomes" id="UP001202248"/>
    </source>
</evidence>
<evidence type="ECO:0000313" key="7">
    <source>
        <dbReference type="EMBL" id="MCH5600034.1"/>
    </source>
</evidence>
<dbReference type="Proteomes" id="UP001202248">
    <property type="component" value="Unassembled WGS sequence"/>
</dbReference>
<keyword evidence="4 5" id="KW-0472">Membrane</keyword>